<keyword evidence="4" id="KW-1185">Reference proteome</keyword>
<name>A0A9W7BNP7_9STRA</name>
<feature type="compositionally biased region" description="Basic residues" evidence="1">
    <location>
        <begin position="669"/>
        <end position="686"/>
    </location>
</feature>
<dbReference type="SUPFAM" id="SSF54160">
    <property type="entry name" value="Chromo domain-like"/>
    <property type="match status" value="1"/>
</dbReference>
<dbReference type="Gene3D" id="2.40.50.40">
    <property type="match status" value="1"/>
</dbReference>
<dbReference type="AlphaFoldDB" id="A0A9W7BNP7"/>
<dbReference type="EMBL" id="BRXX01000148">
    <property type="protein sequence ID" value="GMH93989.1"/>
    <property type="molecule type" value="Genomic_DNA"/>
</dbReference>
<gene>
    <name evidence="3" type="ORF">TrVE_jg11685</name>
</gene>
<feature type="compositionally biased region" description="Polar residues" evidence="1">
    <location>
        <begin position="404"/>
        <end position="413"/>
    </location>
</feature>
<dbReference type="InterPro" id="IPR013087">
    <property type="entry name" value="Znf_C2H2_type"/>
</dbReference>
<dbReference type="InterPro" id="IPR016197">
    <property type="entry name" value="Chromo-like_dom_sf"/>
</dbReference>
<feature type="compositionally biased region" description="Pro residues" evidence="1">
    <location>
        <begin position="418"/>
        <end position="438"/>
    </location>
</feature>
<feature type="region of interest" description="Disordered" evidence="1">
    <location>
        <begin position="669"/>
        <end position="727"/>
    </location>
</feature>
<evidence type="ECO:0000313" key="4">
    <source>
        <dbReference type="Proteomes" id="UP001165160"/>
    </source>
</evidence>
<evidence type="ECO:0000259" key="2">
    <source>
        <dbReference type="PROSITE" id="PS00028"/>
    </source>
</evidence>
<feature type="compositionally biased region" description="Polar residues" evidence="1">
    <location>
        <begin position="712"/>
        <end position="727"/>
    </location>
</feature>
<reference evidence="4" key="1">
    <citation type="journal article" date="2023" name="Commun. Biol.">
        <title>Genome analysis of Parmales, the sister group of diatoms, reveals the evolutionary specialization of diatoms from phago-mixotrophs to photoautotrophs.</title>
        <authorList>
            <person name="Ban H."/>
            <person name="Sato S."/>
            <person name="Yoshikawa S."/>
            <person name="Yamada K."/>
            <person name="Nakamura Y."/>
            <person name="Ichinomiya M."/>
            <person name="Sato N."/>
            <person name="Blanc-Mathieu R."/>
            <person name="Endo H."/>
            <person name="Kuwata A."/>
            <person name="Ogata H."/>
        </authorList>
    </citation>
    <scope>NUCLEOTIDE SEQUENCE [LARGE SCALE GENOMIC DNA]</scope>
    <source>
        <strain evidence="4">NIES 3699</strain>
    </source>
</reference>
<evidence type="ECO:0000313" key="3">
    <source>
        <dbReference type="EMBL" id="GMH93989.1"/>
    </source>
</evidence>
<comment type="caution">
    <text evidence="3">The sequence shown here is derived from an EMBL/GenBank/DDBJ whole genome shotgun (WGS) entry which is preliminary data.</text>
</comment>
<dbReference type="PROSITE" id="PS00028">
    <property type="entry name" value="ZINC_FINGER_C2H2_1"/>
    <property type="match status" value="1"/>
</dbReference>
<feature type="compositionally biased region" description="Low complexity" evidence="1">
    <location>
        <begin position="693"/>
        <end position="702"/>
    </location>
</feature>
<sequence>MCYECEEARRGGVRREALEFRGGEGRFKSMTVQRWKGGGEEFHLLRHERGEEEPLPQSLLPPPPSPPLFPPPAPFPHYGLLLLPVPPLSPFSVRFPSGHTTCSTCGLIVPYSSLPPSLYFPGNPFKWRCGRCEGRKGGFEEFKGKMKWESCCVYAIVKLVCETRQRWFYRREVQDVIEANWSHFRGLGPKPKYWHQDLTANMKKSKNWLSHKLKDDGDLVNKFTVKPAILNEVIENPYSLPTAFYETMGKAYEPPKRARIVDADTVISEGAGEILDFDEETGEVKGRREGGKETEKIGVLEKEVEEEVKEEEVKVDVVVKLSEEEKRLHEFEAFLNHSNVHPHLVSGWTVERAEWDNERATTNKIVRYYYISPAVVSAERRRFLKRTEALKFVKGVEEKANLTPAPQNIPVSATTTSPPTPSPLQAPSPPYQSPPQKPLLPSTLITNLGKTYVVEGYSSNKHLLRALPDFSPSSLTSSPSTFTNVKFGSTVWTSLFSADVTVLTFVTSVTFDDETNGWRRSFSEHVNEDIGDVVTTRFKKPDDQTERTPEGIYGLSASEKYLVKWESMTFDLATWEDRESFLDCERLFEEWEGYDERTRSRRFEMARTEGKKEVRKKKDPVVILAGMSGSDPIAYDPYRSTDSEGSSGSSVVEDIDELVLSYQAHKNVKSRVRSRGRTKTIAVKRKRSDEAYSDSSSSESISLQPRQKRPTRTITLKDTQNNRLKNSPTSSCPFFINRSSGKILAACGWCGRGFESLQGLGGHVNKHNAEVGYPKMPERLEQSRIEELREEGYELLNGEEDEE</sequence>
<proteinExistence type="predicted"/>
<organism evidence="3 4">
    <name type="scientific">Triparma verrucosa</name>
    <dbReference type="NCBI Taxonomy" id="1606542"/>
    <lineage>
        <taxon>Eukaryota</taxon>
        <taxon>Sar</taxon>
        <taxon>Stramenopiles</taxon>
        <taxon>Ochrophyta</taxon>
        <taxon>Bolidophyceae</taxon>
        <taxon>Parmales</taxon>
        <taxon>Triparmaceae</taxon>
        <taxon>Triparma</taxon>
    </lineage>
</organism>
<feature type="domain" description="C2H2-type" evidence="2">
    <location>
        <begin position="747"/>
        <end position="767"/>
    </location>
</feature>
<evidence type="ECO:0000256" key="1">
    <source>
        <dbReference type="SAM" id="MobiDB-lite"/>
    </source>
</evidence>
<protein>
    <recommendedName>
        <fullName evidence="2">C2H2-type domain-containing protein</fullName>
    </recommendedName>
</protein>
<feature type="region of interest" description="Disordered" evidence="1">
    <location>
        <begin position="403"/>
        <end position="439"/>
    </location>
</feature>
<dbReference type="Proteomes" id="UP001165160">
    <property type="component" value="Unassembled WGS sequence"/>
</dbReference>
<accession>A0A9W7BNP7</accession>